<keyword evidence="8" id="KW-0378">Hydrolase</keyword>
<dbReference type="EMBL" id="PVNG01000017">
    <property type="protein sequence ID" value="PRX60263.1"/>
    <property type="molecule type" value="Genomic_DNA"/>
</dbReference>
<feature type="domain" description="Amidohydrolase-related" evidence="7">
    <location>
        <begin position="7"/>
        <end position="298"/>
    </location>
</feature>
<dbReference type="GO" id="GO:0047596">
    <property type="term" value="F:6-methylsalicylate decarboxylase activity"/>
    <property type="evidence" value="ECO:0007669"/>
    <property type="project" value="UniProtKB-EC"/>
</dbReference>
<dbReference type="InterPro" id="IPR032466">
    <property type="entry name" value="Metal_Hydrolase"/>
</dbReference>
<gene>
    <name evidence="8" type="ORF">B0I32_11730</name>
</gene>
<evidence type="ECO:0000313" key="9">
    <source>
        <dbReference type="Proteomes" id="UP000238312"/>
    </source>
</evidence>
<dbReference type="InterPro" id="IPR032465">
    <property type="entry name" value="ACMSD"/>
</dbReference>
<comment type="caution">
    <text evidence="8">The sequence shown here is derived from an EMBL/GenBank/DDBJ whole genome shotgun (WGS) entry which is preliminary data.</text>
</comment>
<dbReference type="GO" id="GO:0005829">
    <property type="term" value="C:cytosol"/>
    <property type="evidence" value="ECO:0007669"/>
    <property type="project" value="TreeGrafter"/>
</dbReference>
<evidence type="ECO:0000256" key="4">
    <source>
        <dbReference type="ARBA" id="ARBA00036832"/>
    </source>
</evidence>
<dbReference type="Proteomes" id="UP000238312">
    <property type="component" value="Unassembled WGS sequence"/>
</dbReference>
<evidence type="ECO:0000256" key="1">
    <source>
        <dbReference type="ARBA" id="ARBA00022723"/>
    </source>
</evidence>
<keyword evidence="9" id="KW-1185">Reference proteome</keyword>
<dbReference type="EC" id="4.1.1.52" evidence="5"/>
<dbReference type="RefSeq" id="WP_106246956.1">
    <property type="nucleotide sequence ID" value="NZ_PVNG01000017.1"/>
</dbReference>
<feature type="region of interest" description="Disordered" evidence="6">
    <location>
        <begin position="306"/>
        <end position="338"/>
    </location>
</feature>
<dbReference type="InterPro" id="IPR006680">
    <property type="entry name" value="Amidohydro-rel"/>
</dbReference>
<dbReference type="PANTHER" id="PTHR21240">
    <property type="entry name" value="2-AMINO-3-CARBOXYLMUCONATE-6-SEMIALDEHYDE DECARBOXYLASE"/>
    <property type="match status" value="1"/>
</dbReference>
<keyword evidence="1" id="KW-0479">Metal-binding</keyword>
<dbReference type="OrthoDB" id="149172at2"/>
<dbReference type="SUPFAM" id="SSF51556">
    <property type="entry name" value="Metallo-dependent hydrolases"/>
    <property type="match status" value="1"/>
</dbReference>
<evidence type="ECO:0000256" key="2">
    <source>
        <dbReference type="ARBA" id="ARBA00022833"/>
    </source>
</evidence>
<reference evidence="8 9" key="1">
    <citation type="submission" date="2018-03" db="EMBL/GenBank/DDBJ databases">
        <title>Genomic Encyclopedia of Type Strains, Phase III (KMG-III): the genomes of soil and plant-associated and newly described type strains.</title>
        <authorList>
            <person name="Whitman W."/>
        </authorList>
    </citation>
    <scope>NUCLEOTIDE SEQUENCE [LARGE SCALE GENOMIC DNA]</scope>
    <source>
        <strain evidence="8 9">CGMCC 4.7104</strain>
    </source>
</reference>
<keyword evidence="3" id="KW-0456">Lyase</keyword>
<dbReference type="GO" id="GO:0019748">
    <property type="term" value="P:secondary metabolic process"/>
    <property type="evidence" value="ECO:0007669"/>
    <property type="project" value="TreeGrafter"/>
</dbReference>
<dbReference type="GO" id="GO:0046872">
    <property type="term" value="F:metal ion binding"/>
    <property type="evidence" value="ECO:0007669"/>
    <property type="project" value="UniProtKB-KW"/>
</dbReference>
<evidence type="ECO:0000313" key="8">
    <source>
        <dbReference type="EMBL" id="PRX60263.1"/>
    </source>
</evidence>
<evidence type="ECO:0000256" key="5">
    <source>
        <dbReference type="ARBA" id="ARBA00038889"/>
    </source>
</evidence>
<evidence type="ECO:0000256" key="3">
    <source>
        <dbReference type="ARBA" id="ARBA00023239"/>
    </source>
</evidence>
<name>A0A2T0MQ54_9ACTN</name>
<dbReference type="Gene3D" id="3.20.20.140">
    <property type="entry name" value="Metal-dependent hydrolases"/>
    <property type="match status" value="1"/>
</dbReference>
<comment type="catalytic activity">
    <reaction evidence="4">
        <text>6-methylsalicylate + H(+) = 3-methylphenol + CO2</text>
        <dbReference type="Rhea" id="RHEA:23112"/>
        <dbReference type="ChEBI" id="CHEBI:15378"/>
        <dbReference type="ChEBI" id="CHEBI:16526"/>
        <dbReference type="ChEBI" id="CHEBI:17231"/>
        <dbReference type="ChEBI" id="CHEBI:36658"/>
        <dbReference type="EC" id="4.1.1.52"/>
    </reaction>
    <physiologicalReaction direction="left-to-right" evidence="4">
        <dbReference type="Rhea" id="RHEA:23113"/>
    </physiologicalReaction>
</comment>
<sequence>MNTPGLIDVHAHFTTPHYIEAAKAAGHVRPDGMPETYWPRWTAEEHLAFMDEAGIAKAMLSLSSPGAHFGDDLAARRLSREINEFCAQTVRDHPDRFGQFATLPLPDVEGALTELAYSFDELGADGVALLSNHAGIRLADERLMPVLAELDRRAAVVLLHPTTCPGHEALSSGRPQPMIEFLFETARTVIDFILSGAATRFSRLRLIVPHLGGVLPLLAERVEAFRTISGEPADRITVTETLGRFSYDLAGMPSNQQITALTAIAAPDRLLYGSDYAWTRRDLALHLLTSLDKTLSDEHENWRSLTTHNAESILPHAPRNGAWPEERGEATVKSGRTR</sequence>
<accession>A0A2T0MQ54</accession>
<protein>
    <recommendedName>
        <fullName evidence="5">6-methylsalicylate decarboxylase</fullName>
        <ecNumber evidence="5">4.1.1.52</ecNumber>
    </recommendedName>
</protein>
<evidence type="ECO:0000259" key="7">
    <source>
        <dbReference type="Pfam" id="PF04909"/>
    </source>
</evidence>
<dbReference type="PANTHER" id="PTHR21240:SF29">
    <property type="entry name" value="AMIDOHYDROLASE-RELATED DOMAIN-CONTAINING PROTEIN"/>
    <property type="match status" value="1"/>
</dbReference>
<organism evidence="8 9">
    <name type="scientific">Nonomuraea fuscirosea</name>
    <dbReference type="NCBI Taxonomy" id="1291556"/>
    <lineage>
        <taxon>Bacteria</taxon>
        <taxon>Bacillati</taxon>
        <taxon>Actinomycetota</taxon>
        <taxon>Actinomycetes</taxon>
        <taxon>Streptosporangiales</taxon>
        <taxon>Streptosporangiaceae</taxon>
        <taxon>Nonomuraea</taxon>
    </lineage>
</organism>
<evidence type="ECO:0000256" key="6">
    <source>
        <dbReference type="SAM" id="MobiDB-lite"/>
    </source>
</evidence>
<keyword evidence="2" id="KW-0862">Zinc</keyword>
<dbReference type="GO" id="GO:0016787">
    <property type="term" value="F:hydrolase activity"/>
    <property type="evidence" value="ECO:0007669"/>
    <property type="project" value="UniProtKB-KW"/>
</dbReference>
<dbReference type="Pfam" id="PF04909">
    <property type="entry name" value="Amidohydro_2"/>
    <property type="match status" value="1"/>
</dbReference>
<dbReference type="AlphaFoldDB" id="A0A2T0MQ54"/>
<proteinExistence type="predicted"/>